<evidence type="ECO:0000313" key="1">
    <source>
        <dbReference type="EMBL" id="KAJ8664302.1"/>
    </source>
</evidence>
<name>A0ACC2N1U2_9HYME</name>
<comment type="caution">
    <text evidence="1">The sequence shown here is derived from an EMBL/GenBank/DDBJ whole genome shotgun (WGS) entry which is preliminary data.</text>
</comment>
<gene>
    <name evidence="1" type="ORF">QAD02_005964</name>
</gene>
<reference evidence="1" key="1">
    <citation type="submission" date="2023-04" db="EMBL/GenBank/DDBJ databases">
        <title>A chromosome-level genome assembly of the parasitoid wasp Eretmocerus hayati.</title>
        <authorList>
            <person name="Zhong Y."/>
            <person name="Liu S."/>
            <person name="Liu Y."/>
        </authorList>
    </citation>
    <scope>NUCLEOTIDE SEQUENCE</scope>
    <source>
        <strain evidence="1">ZJU_SS_LIU_2023</strain>
    </source>
</reference>
<organism evidence="1 2">
    <name type="scientific">Eretmocerus hayati</name>
    <dbReference type="NCBI Taxonomy" id="131215"/>
    <lineage>
        <taxon>Eukaryota</taxon>
        <taxon>Metazoa</taxon>
        <taxon>Ecdysozoa</taxon>
        <taxon>Arthropoda</taxon>
        <taxon>Hexapoda</taxon>
        <taxon>Insecta</taxon>
        <taxon>Pterygota</taxon>
        <taxon>Neoptera</taxon>
        <taxon>Endopterygota</taxon>
        <taxon>Hymenoptera</taxon>
        <taxon>Apocrita</taxon>
        <taxon>Proctotrupomorpha</taxon>
        <taxon>Chalcidoidea</taxon>
        <taxon>Aphelinidae</taxon>
        <taxon>Aphelininae</taxon>
        <taxon>Eretmocerus</taxon>
    </lineage>
</organism>
<dbReference type="EMBL" id="CM056744">
    <property type="protein sequence ID" value="KAJ8664302.1"/>
    <property type="molecule type" value="Genomic_DNA"/>
</dbReference>
<sequence>MAGRGRGRGKPMVALSGDQLGVGKAEILPPILQPPPSYPPLEFKPYPTNVTNELRYLLQLKREYAEFMHESPNNVLSVVVKKDIERYSDRYQDLLSVKQRYDTRYDWTVMPAELKPSVQKRKGDKTKQNAKKKLKEVDIESKLQELEKKEVTQQNDEDNLDDGAIF</sequence>
<accession>A0ACC2N1U2</accession>
<proteinExistence type="predicted"/>
<dbReference type="Proteomes" id="UP001239111">
    <property type="component" value="Chromosome 4"/>
</dbReference>
<keyword evidence="2" id="KW-1185">Reference proteome</keyword>
<protein>
    <submittedName>
        <fullName evidence="1">Uncharacterized protein</fullName>
    </submittedName>
</protein>
<evidence type="ECO:0000313" key="2">
    <source>
        <dbReference type="Proteomes" id="UP001239111"/>
    </source>
</evidence>